<feature type="region of interest" description="Disordered" evidence="6">
    <location>
        <begin position="1358"/>
        <end position="1413"/>
    </location>
</feature>
<feature type="compositionally biased region" description="Basic and acidic residues" evidence="6">
    <location>
        <begin position="1818"/>
        <end position="1852"/>
    </location>
</feature>
<feature type="region of interest" description="Disordered" evidence="6">
    <location>
        <begin position="779"/>
        <end position="859"/>
    </location>
</feature>
<feature type="region of interest" description="Disordered" evidence="6">
    <location>
        <begin position="1320"/>
        <end position="1343"/>
    </location>
</feature>
<evidence type="ECO:0000256" key="4">
    <source>
        <dbReference type="ARBA" id="ARBA00023163"/>
    </source>
</evidence>
<gene>
    <name evidence="8" type="ORF">BN1204_011370</name>
</gene>
<evidence type="ECO:0000256" key="2">
    <source>
        <dbReference type="ARBA" id="ARBA00023015"/>
    </source>
</evidence>
<feature type="compositionally biased region" description="Polar residues" evidence="6">
    <location>
        <begin position="83"/>
        <end position="105"/>
    </location>
</feature>
<dbReference type="EMBL" id="LN714478">
    <property type="protein sequence ID" value="CEL65282.1"/>
    <property type="molecule type" value="Genomic_DNA"/>
</dbReference>
<dbReference type="GO" id="GO:0003677">
    <property type="term" value="F:DNA binding"/>
    <property type="evidence" value="ECO:0007669"/>
    <property type="project" value="UniProtKB-KW"/>
</dbReference>
<feature type="compositionally biased region" description="Basic and acidic residues" evidence="6">
    <location>
        <begin position="779"/>
        <end position="807"/>
    </location>
</feature>
<dbReference type="InterPro" id="IPR001471">
    <property type="entry name" value="AP2/ERF_dom"/>
</dbReference>
<keyword evidence="3" id="KW-0238">DNA-binding</keyword>
<feature type="compositionally biased region" description="Basic and acidic residues" evidence="6">
    <location>
        <begin position="557"/>
        <end position="578"/>
    </location>
</feature>
<feature type="region of interest" description="Disordered" evidence="6">
    <location>
        <begin position="248"/>
        <end position="283"/>
    </location>
</feature>
<keyword evidence="2" id="KW-0805">Transcription regulation</keyword>
<accession>A0A0F7UA65</accession>
<evidence type="ECO:0000256" key="5">
    <source>
        <dbReference type="ARBA" id="ARBA00023242"/>
    </source>
</evidence>
<feature type="compositionally biased region" description="Polar residues" evidence="6">
    <location>
        <begin position="822"/>
        <end position="833"/>
    </location>
</feature>
<feature type="compositionally biased region" description="Basic and acidic residues" evidence="6">
    <location>
        <begin position="1489"/>
        <end position="1499"/>
    </location>
</feature>
<name>A0A0F7UA65_NEOCL</name>
<sequence>MQVDFPIGLSVSEDSSNGVEPPLALPRRARTRVDFSDTADQLLIERQRNTESSSTPSLGPSGASSFSREGNEAGISFCEGDNRQGTSSLADSSLLKTSPETSDVGRSTALAQGHNAKAVEERRVTRNTLDSLRLSKFAPSTGTCSHCFPVHHHAANSEASSSLPLSKCSPPEIREEEDRLHTLVSEHQYLGKGIRQENENGNEGQGVDFPGLRLFPPSWSNSVSVTACSEQRGGVSKSEDDKENRSFFSSYSSVHPNQAVASERPRALEASAETPFAGDTTGSTAASCLASTGSASSSCGSAAGFATPVKESALAENAAEAEPSTLAFSPLKEVKTPHDPAVNVQGEVARPTSWMSAVLGKIGQKAKAAQAASDLVHLAETPAGLSNQTGETTWTEKQGEDANRLNAIRQLALDLLFAVSFLRPFGRASSCVASVAAPESSGDPATASFRAPSPHSISLSSPAPAGPPVAFASAASAAPGDISRVSARRLHGAGKRPETPTLRQICPTYALHTELVEKATSLRELTLYLLVCFGPLLELLHRDVEQKSLAASPSLEAETRAARRQNEQDAQGKEEKQTDVSAFDGRSPGPSSTFTVFSVSSGTPEDPVQVSRQLASLLSDKLKGIGAILQVLTETKSSAGSRVLDAVCDALAAAEHPALKCLPQQFASSEKGPDSRAAGGRECVSMEVGEDAEQCGSRSEPSGDSRRAGEGVDEQGSMAGEKDGSPRAGESGEEGARREATKQDRRERAGRTEGGLLPASASSELIAAPLWSAAAQEILEHEHGLEKGRNGEERAAGEAEADTERGDPPSSFRVSGIEKTVPAQTAECSNVRCTASGEHEETDATRRFGEDSTPSETLPKNLQWIAQQLATPLENLRGDAEEEQLLREQISRSFCPSVPSSESSAPAARSRFGLTQALRRGEREEASERRSEETGDGEALHVVSGDGPRGEGRREQAAGDELDSGGRKEETTETERARMRSETLAAELIDILENENYKKHLRVREKQQQGQLLLLLRKLQEHAEDSGDLFLGSTHEKNSLAGYSGLFSAIPSGVYESLPPTGVPSRETPSPLSSFASRLASKRASVSSSSGGLPAWSCTTTASLQASSSSQCTSANAYSPLSSTPTSPASLLSPPQNLFSQQPVWASGDTLSSPLLLPSSSLSLALSTLPHRLTDAPSHTGGSSLSGETLLCAKDETGEGVGKREGGASTSACLSQRGPDGKTPRDCSAAIRATELAAESLSSAAAPLSTFSSLPEGGVEKMRAADGLRPSLPSSSASALRVGQRASGARAAERFSSGTGPTAVLPTAVQLFLRKRKGEFLEREPEGDSGRHLRDGRGKQCREEGLSPHFASLALPYSTPACEGQSDQGAKAAPASPIDSGSSSIPSLLGSSAARGEAAQADEMGGTAGGRDAIGRDLPADLSFPFSAFLSRVVARAQEEETQARRGDPRNHRNEANEKVQCGDSERRPDARKATARRGGGSAAEGLEDDAKRTAKSEHEETDEGLFFRHLALHLVRLAKREQDERQRGRPPCASETYSIAEAGSMGSHAFPCAIGGASDRTNSALWSSPSDFDRPGEPTPWTGLTKVGSFGSRTRTDRGQNEGVPSLFSSLSTNGPGIVSESPSCFGPCGGRLSPSAFDLSRRPAFGEDGDRNGVSLPSSGGDLSPHLVPYTSPELRPQSTRRLEPLLSSFSDPSHSAAGDASRLGECLSGLSPPLKDGGAARSVADSVSPFVGSAGVSPFVGCRGSGGGDCRCGGPETGCMYRSGVSGVVYDKSGQKWTARWNEDGKQHKRTFAAAKYGFLNAKMRAEACRGEARERAAARARQATERSHQRRTDASKGTRGIGERERSRPSCVASPSFFRRKSLSVRSGRGGEEERERGDDLEGEHPGEAGGMFLPESVKPDSEAEGEGRREHETERGAESTVRTHAQETVKSESKDGTSQDVASPASSVGPVAPGTTERDRSEEEKGAEKNESSVTEN</sequence>
<keyword evidence="4" id="KW-0804">Transcription</keyword>
<feature type="region of interest" description="Disordered" evidence="6">
    <location>
        <begin position="1440"/>
        <end position="1503"/>
    </location>
</feature>
<feature type="compositionally biased region" description="Basic and acidic residues" evidence="6">
    <location>
        <begin position="734"/>
        <end position="751"/>
    </location>
</feature>
<dbReference type="GO" id="GO:0003700">
    <property type="term" value="F:DNA-binding transcription factor activity"/>
    <property type="evidence" value="ECO:0007669"/>
    <property type="project" value="InterPro"/>
</dbReference>
<feature type="region of interest" description="Disordered" evidence="6">
    <location>
        <begin position="1115"/>
        <end position="1135"/>
    </location>
</feature>
<feature type="compositionally biased region" description="Basic and acidic residues" evidence="6">
    <location>
        <begin position="1464"/>
        <end position="1473"/>
    </location>
</feature>
<dbReference type="Gene3D" id="1.20.5.2050">
    <property type="match status" value="1"/>
</dbReference>
<feature type="compositionally biased region" description="Low complexity" evidence="6">
    <location>
        <begin position="589"/>
        <end position="604"/>
    </location>
</feature>
<feature type="region of interest" description="Disordered" evidence="6">
    <location>
        <begin position="551"/>
        <end position="606"/>
    </location>
</feature>
<evidence type="ECO:0000256" key="6">
    <source>
        <dbReference type="SAM" id="MobiDB-lite"/>
    </source>
</evidence>
<feature type="compositionally biased region" description="Low complexity" evidence="6">
    <location>
        <begin position="1268"/>
        <end position="1281"/>
    </location>
</feature>
<feature type="region of interest" description="Disordered" evidence="6">
    <location>
        <begin position="887"/>
        <end position="979"/>
    </location>
</feature>
<evidence type="ECO:0000256" key="3">
    <source>
        <dbReference type="ARBA" id="ARBA00023125"/>
    </source>
</evidence>
<feature type="region of interest" description="Disordered" evidence="6">
    <location>
        <begin position="1818"/>
        <end position="1982"/>
    </location>
</feature>
<proteinExistence type="predicted"/>
<feature type="region of interest" description="Disordered" evidence="6">
    <location>
        <begin position="442"/>
        <end position="463"/>
    </location>
</feature>
<feature type="domain" description="AP2/ERF" evidence="7">
    <location>
        <begin position="1766"/>
        <end position="1817"/>
    </location>
</feature>
<feature type="compositionally biased region" description="Basic and acidic residues" evidence="6">
    <location>
        <begin position="1929"/>
        <end position="1942"/>
    </location>
</feature>
<protein>
    <submittedName>
        <fullName evidence="8">AP2 domain transcription factor AP2IV-5</fullName>
    </submittedName>
</protein>
<feature type="compositionally biased region" description="Basic and acidic residues" evidence="6">
    <location>
        <begin position="1440"/>
        <end position="1458"/>
    </location>
</feature>
<feature type="compositionally biased region" description="Basic and acidic residues" evidence="6">
    <location>
        <begin position="837"/>
        <end position="850"/>
    </location>
</feature>
<dbReference type="GO" id="GO:0005634">
    <property type="term" value="C:nucleus"/>
    <property type="evidence" value="ECO:0007669"/>
    <property type="project" value="UniProtKB-SubCell"/>
</dbReference>
<reference evidence="8" key="1">
    <citation type="journal article" date="2015" name="PLoS ONE">
        <title>Comprehensive Evaluation of Toxoplasma gondii VEG and Neospora caninum LIV Genomes with Tachyzoite Stage Transcriptome and Proteome Defines Novel Transcript Features.</title>
        <authorList>
            <person name="Ramaprasad A."/>
            <person name="Mourier T."/>
            <person name="Naeem R."/>
            <person name="Malas T.B."/>
            <person name="Moussa E."/>
            <person name="Panigrahi A."/>
            <person name="Vermont S.J."/>
            <person name="Otto T.D."/>
            <person name="Wastling J."/>
            <person name="Pain A."/>
        </authorList>
    </citation>
    <scope>NUCLEOTIDE SEQUENCE</scope>
    <source>
        <strain evidence="8">Liverpool</strain>
    </source>
</reference>
<feature type="compositionally biased region" description="Polar residues" evidence="6">
    <location>
        <begin position="50"/>
        <end position="68"/>
    </location>
</feature>
<dbReference type="Pfam" id="PF00847">
    <property type="entry name" value="AP2"/>
    <property type="match status" value="1"/>
</dbReference>
<feature type="compositionally biased region" description="Low complexity" evidence="6">
    <location>
        <begin position="891"/>
        <end position="911"/>
    </location>
</feature>
<feature type="compositionally biased region" description="Basic and acidic residues" evidence="6">
    <location>
        <begin position="1641"/>
        <end position="1653"/>
    </location>
</feature>
<feature type="region of interest" description="Disordered" evidence="6">
    <location>
        <begin position="1641"/>
        <end position="1680"/>
    </location>
</feature>
<feature type="compositionally biased region" description="Basic and acidic residues" evidence="6">
    <location>
        <begin position="1961"/>
        <end position="1976"/>
    </location>
</feature>
<evidence type="ECO:0000259" key="7">
    <source>
        <dbReference type="Pfam" id="PF00847"/>
    </source>
</evidence>
<feature type="compositionally biased region" description="Basic and acidic residues" evidence="6">
    <location>
        <begin position="1873"/>
        <end position="1891"/>
    </location>
</feature>
<feature type="region of interest" description="Disordered" evidence="6">
    <location>
        <begin position="1"/>
        <end position="121"/>
    </location>
</feature>
<evidence type="ECO:0000256" key="1">
    <source>
        <dbReference type="ARBA" id="ARBA00004123"/>
    </source>
</evidence>
<feature type="region of interest" description="Disordered" evidence="6">
    <location>
        <begin position="686"/>
        <end position="763"/>
    </location>
</feature>
<evidence type="ECO:0000313" key="8">
    <source>
        <dbReference type="EMBL" id="CEL65282.1"/>
    </source>
</evidence>
<feature type="compositionally biased region" description="Polar residues" evidence="6">
    <location>
        <begin position="248"/>
        <end position="260"/>
    </location>
</feature>
<feature type="compositionally biased region" description="Basic and acidic residues" evidence="6">
    <location>
        <begin position="1902"/>
        <end position="1922"/>
    </location>
</feature>
<feature type="region of interest" description="Disordered" evidence="6">
    <location>
        <begin position="1266"/>
        <end position="1285"/>
    </location>
</feature>
<organism evidence="8">
    <name type="scientific">Neospora caninum (strain Liverpool)</name>
    <dbReference type="NCBI Taxonomy" id="572307"/>
    <lineage>
        <taxon>Eukaryota</taxon>
        <taxon>Sar</taxon>
        <taxon>Alveolata</taxon>
        <taxon>Apicomplexa</taxon>
        <taxon>Conoidasida</taxon>
        <taxon>Coccidia</taxon>
        <taxon>Eucoccidiorida</taxon>
        <taxon>Eimeriorina</taxon>
        <taxon>Sarcocystidae</taxon>
        <taxon>Neospora</taxon>
    </lineage>
</organism>
<feature type="compositionally biased region" description="Basic and acidic residues" evidence="6">
    <location>
        <begin position="964"/>
        <end position="979"/>
    </location>
</feature>
<feature type="compositionally biased region" description="Basic and acidic residues" evidence="6">
    <location>
        <begin position="919"/>
        <end position="933"/>
    </location>
</feature>
<feature type="compositionally biased region" description="Basic and acidic residues" evidence="6">
    <location>
        <begin position="948"/>
        <end position="957"/>
    </location>
</feature>
<keyword evidence="5" id="KW-0539">Nucleus</keyword>
<comment type="subcellular location">
    <subcellularLocation>
        <location evidence="1">Nucleus</location>
    </subcellularLocation>
</comment>
<feature type="compositionally biased region" description="Basic and acidic residues" evidence="6">
    <location>
        <begin position="701"/>
        <end position="710"/>
    </location>
</feature>
<feature type="region of interest" description="Disordered" evidence="6">
    <location>
        <begin position="1198"/>
        <end position="1226"/>
    </location>
</feature>
<feature type="region of interest" description="Disordered" evidence="6">
    <location>
        <begin position="1568"/>
        <end position="1613"/>
    </location>
</feature>
<feature type="compositionally biased region" description="Low complexity" evidence="6">
    <location>
        <begin position="1372"/>
        <end position="1394"/>
    </location>
</feature>